<reference evidence="9 10" key="1">
    <citation type="submission" date="2016-10" db="EMBL/GenBank/DDBJ databases">
        <authorList>
            <person name="de Groot N.N."/>
        </authorList>
    </citation>
    <scope>NUCLEOTIDE SEQUENCE [LARGE SCALE GENOMIC DNA]</scope>
    <source>
        <strain evidence="9 10">CGMCC 1.6502</strain>
    </source>
</reference>
<dbReference type="PANTHER" id="PTHR43163:SF6">
    <property type="entry name" value="DIPEPTIDE TRANSPORT SYSTEM PERMEASE PROTEIN DPPB-RELATED"/>
    <property type="match status" value="1"/>
</dbReference>
<dbReference type="STRING" id="407036.SAMN05216243_1236"/>
<feature type="domain" description="ABC transmembrane type-1" evidence="8">
    <location>
        <begin position="94"/>
        <end position="295"/>
    </location>
</feature>
<evidence type="ECO:0000256" key="7">
    <source>
        <dbReference type="RuleBase" id="RU363032"/>
    </source>
</evidence>
<keyword evidence="6 7" id="KW-0472">Membrane</keyword>
<gene>
    <name evidence="9" type="ORF">SAMN05216243_1236</name>
</gene>
<keyword evidence="2 7" id="KW-0813">Transport</keyword>
<feature type="transmembrane region" description="Helical" evidence="7">
    <location>
        <begin position="173"/>
        <end position="191"/>
    </location>
</feature>
<organism evidence="9 10">
    <name type="scientific">Sediminibacillus albus</name>
    <dbReference type="NCBI Taxonomy" id="407036"/>
    <lineage>
        <taxon>Bacteria</taxon>
        <taxon>Bacillati</taxon>
        <taxon>Bacillota</taxon>
        <taxon>Bacilli</taxon>
        <taxon>Bacillales</taxon>
        <taxon>Bacillaceae</taxon>
        <taxon>Sediminibacillus</taxon>
    </lineage>
</organism>
<dbReference type="GO" id="GO:0055085">
    <property type="term" value="P:transmembrane transport"/>
    <property type="evidence" value="ECO:0007669"/>
    <property type="project" value="InterPro"/>
</dbReference>
<dbReference type="InterPro" id="IPR045621">
    <property type="entry name" value="BPD_transp_1_N"/>
</dbReference>
<dbReference type="SUPFAM" id="SSF161098">
    <property type="entry name" value="MetI-like"/>
    <property type="match status" value="1"/>
</dbReference>
<keyword evidence="10" id="KW-1185">Reference proteome</keyword>
<dbReference type="InterPro" id="IPR000515">
    <property type="entry name" value="MetI-like"/>
</dbReference>
<feature type="transmembrane region" description="Helical" evidence="7">
    <location>
        <begin position="133"/>
        <end position="153"/>
    </location>
</feature>
<feature type="transmembrane region" description="Helical" evidence="7">
    <location>
        <begin position="100"/>
        <end position="121"/>
    </location>
</feature>
<evidence type="ECO:0000256" key="4">
    <source>
        <dbReference type="ARBA" id="ARBA00022692"/>
    </source>
</evidence>
<evidence type="ECO:0000313" key="10">
    <source>
        <dbReference type="Proteomes" id="UP000198694"/>
    </source>
</evidence>
<comment type="similarity">
    <text evidence="7">Belongs to the binding-protein-dependent transport system permease family.</text>
</comment>
<accession>A0A1G8XBH2</accession>
<keyword evidence="3" id="KW-1003">Cell membrane</keyword>
<proteinExistence type="inferred from homology"/>
<keyword evidence="5 7" id="KW-1133">Transmembrane helix</keyword>
<dbReference type="OrthoDB" id="9773683at2"/>
<dbReference type="AlphaFoldDB" id="A0A1G8XBH2"/>
<evidence type="ECO:0000256" key="6">
    <source>
        <dbReference type="ARBA" id="ARBA00023136"/>
    </source>
</evidence>
<comment type="subcellular location">
    <subcellularLocation>
        <location evidence="1 7">Cell membrane</location>
        <topology evidence="1 7">Multi-pass membrane protein</topology>
    </subcellularLocation>
</comment>
<dbReference type="EMBL" id="FNFL01000001">
    <property type="protein sequence ID" value="SDJ87100.1"/>
    <property type="molecule type" value="Genomic_DNA"/>
</dbReference>
<dbReference type="Pfam" id="PF19300">
    <property type="entry name" value="BPD_transp_1_N"/>
    <property type="match status" value="1"/>
</dbReference>
<dbReference type="RefSeq" id="WP_093212006.1">
    <property type="nucleotide sequence ID" value="NZ_FNFL01000001.1"/>
</dbReference>
<dbReference type="GO" id="GO:0005886">
    <property type="term" value="C:plasma membrane"/>
    <property type="evidence" value="ECO:0007669"/>
    <property type="project" value="UniProtKB-SubCell"/>
</dbReference>
<sequence length="309" mass="34050">MARYILQRLGYMLITMFLIATFSFFLMKLLPGSPLKAEEKLSEAQLEILYEKYDLNDPVPIQYINYLGNLVQGDLGVSFQLNNQPVTDILANRIPVSAHLGIQAMILGTIIGMILGLVAAIKNNSWIDYTANVVSVIGISIPSFIFAGLLQYYVGVQLGILPIAFWDSFKHTIMPTISLAIFPLAIAARFLRTEMIEVLGSDYIVTARAKGVSNSGIMFKHGLRNALIPLVTVMGPMAVSLMTGTLVIEQIFSIPGIGEQFVTSVTTDDFPIIMGTTLFYAFFFILIILIIDILYGIIDPRIRLAGGKD</sequence>
<dbReference type="Pfam" id="PF00528">
    <property type="entry name" value="BPD_transp_1"/>
    <property type="match status" value="1"/>
</dbReference>
<protein>
    <submittedName>
        <fullName evidence="9">Oligopeptide transport system permease protein</fullName>
    </submittedName>
</protein>
<evidence type="ECO:0000259" key="8">
    <source>
        <dbReference type="PROSITE" id="PS50928"/>
    </source>
</evidence>
<keyword evidence="4 7" id="KW-0812">Transmembrane</keyword>
<evidence type="ECO:0000256" key="3">
    <source>
        <dbReference type="ARBA" id="ARBA00022475"/>
    </source>
</evidence>
<name>A0A1G8XBH2_9BACI</name>
<feature type="transmembrane region" description="Helical" evidence="7">
    <location>
        <begin position="272"/>
        <end position="298"/>
    </location>
</feature>
<feature type="transmembrane region" description="Helical" evidence="7">
    <location>
        <begin position="227"/>
        <end position="252"/>
    </location>
</feature>
<dbReference type="PANTHER" id="PTHR43163">
    <property type="entry name" value="DIPEPTIDE TRANSPORT SYSTEM PERMEASE PROTEIN DPPB-RELATED"/>
    <property type="match status" value="1"/>
</dbReference>
<dbReference type="Proteomes" id="UP000198694">
    <property type="component" value="Unassembled WGS sequence"/>
</dbReference>
<evidence type="ECO:0000256" key="2">
    <source>
        <dbReference type="ARBA" id="ARBA00022448"/>
    </source>
</evidence>
<dbReference type="NCBIfam" id="NF045471">
    <property type="entry name" value="Opp3B"/>
    <property type="match status" value="1"/>
</dbReference>
<dbReference type="InterPro" id="IPR035906">
    <property type="entry name" value="MetI-like_sf"/>
</dbReference>
<dbReference type="CDD" id="cd06261">
    <property type="entry name" value="TM_PBP2"/>
    <property type="match status" value="1"/>
</dbReference>
<evidence type="ECO:0000256" key="1">
    <source>
        <dbReference type="ARBA" id="ARBA00004651"/>
    </source>
</evidence>
<dbReference type="Gene3D" id="1.10.3720.10">
    <property type="entry name" value="MetI-like"/>
    <property type="match status" value="1"/>
</dbReference>
<evidence type="ECO:0000256" key="5">
    <source>
        <dbReference type="ARBA" id="ARBA00022989"/>
    </source>
</evidence>
<evidence type="ECO:0000313" key="9">
    <source>
        <dbReference type="EMBL" id="SDJ87100.1"/>
    </source>
</evidence>
<feature type="transmembrane region" description="Helical" evidence="7">
    <location>
        <begin position="9"/>
        <end position="27"/>
    </location>
</feature>
<dbReference type="PROSITE" id="PS50928">
    <property type="entry name" value="ABC_TM1"/>
    <property type="match status" value="1"/>
</dbReference>